<dbReference type="GO" id="GO:0032299">
    <property type="term" value="C:ribonuclease H2 complex"/>
    <property type="evidence" value="ECO:0007669"/>
    <property type="project" value="TreeGrafter"/>
</dbReference>
<dbReference type="GO" id="GO:0004523">
    <property type="term" value="F:RNA-DNA hybrid ribonuclease activity"/>
    <property type="evidence" value="ECO:0007669"/>
    <property type="project" value="UniProtKB-UniRule"/>
</dbReference>
<keyword evidence="10 14" id="KW-0479">Metal-binding</keyword>
<evidence type="ECO:0000256" key="2">
    <source>
        <dbReference type="ARBA" id="ARBA00001946"/>
    </source>
</evidence>
<organism evidence="19 20">
    <name type="scientific">Candidatus Falkowbacteria bacterium CG10_big_fil_rev_8_21_14_0_10_39_11</name>
    <dbReference type="NCBI Taxonomy" id="1974565"/>
    <lineage>
        <taxon>Bacteria</taxon>
        <taxon>Candidatus Falkowiibacteriota</taxon>
    </lineage>
</organism>
<comment type="catalytic activity">
    <reaction evidence="1 14 15 16">
        <text>Endonucleolytic cleavage to 5'-phosphomonoester.</text>
        <dbReference type="EC" id="3.1.26.4"/>
    </reaction>
</comment>
<evidence type="ECO:0000256" key="15">
    <source>
        <dbReference type="PROSITE-ProRule" id="PRU01319"/>
    </source>
</evidence>
<gene>
    <name evidence="14" type="primary">rnhB</name>
    <name evidence="19" type="ORF">COT97_03470</name>
</gene>
<comment type="cofactor">
    <cofactor evidence="14 15">
        <name>Mn(2+)</name>
        <dbReference type="ChEBI" id="CHEBI:29035"/>
    </cofactor>
    <cofactor evidence="14 15">
        <name>Mg(2+)</name>
        <dbReference type="ChEBI" id="CHEBI:18420"/>
    </cofactor>
    <text evidence="14 15">Manganese or magnesium. Binds 1 divalent metal ion per monomer in the absence of substrate. May bind a second metal ion after substrate binding.</text>
</comment>
<keyword evidence="17" id="KW-1133">Transmembrane helix</keyword>
<evidence type="ECO:0000256" key="3">
    <source>
        <dbReference type="ARBA" id="ARBA00004065"/>
    </source>
</evidence>
<comment type="function">
    <text evidence="3 14 16">Endonuclease that specifically degrades the RNA of RNA-DNA hybrids.</text>
</comment>
<evidence type="ECO:0000256" key="10">
    <source>
        <dbReference type="ARBA" id="ARBA00022723"/>
    </source>
</evidence>
<evidence type="ECO:0000256" key="13">
    <source>
        <dbReference type="ARBA" id="ARBA00023211"/>
    </source>
</evidence>
<keyword evidence="9 14" id="KW-0540">Nuclease</keyword>
<dbReference type="PANTHER" id="PTHR10954">
    <property type="entry name" value="RIBONUCLEASE H2 SUBUNIT A"/>
    <property type="match status" value="1"/>
</dbReference>
<feature type="domain" description="RNase H type-2" evidence="18">
    <location>
        <begin position="50"/>
        <end position="237"/>
    </location>
</feature>
<name>A0A2H0V4L4_9BACT</name>
<feature type="binding site" evidence="14 15">
    <location>
        <position position="57"/>
    </location>
    <ligand>
        <name>a divalent metal cation</name>
        <dbReference type="ChEBI" id="CHEBI:60240"/>
    </ligand>
</feature>
<keyword evidence="13 14" id="KW-0464">Manganese</keyword>
<reference evidence="20" key="1">
    <citation type="submission" date="2017-09" db="EMBL/GenBank/DDBJ databases">
        <title>Depth-based differentiation of microbial function through sediment-hosted aquifers and enrichment of novel symbionts in the deep terrestrial subsurface.</title>
        <authorList>
            <person name="Probst A.J."/>
            <person name="Ladd B."/>
            <person name="Jarett J.K."/>
            <person name="Geller-Mcgrath D.E."/>
            <person name="Sieber C.M.K."/>
            <person name="Emerson J.B."/>
            <person name="Anantharaman K."/>
            <person name="Thomas B.C."/>
            <person name="Malmstrom R."/>
            <person name="Stieglmeier M."/>
            <person name="Klingl A."/>
            <person name="Woyke T."/>
            <person name="Ryan C.M."/>
            <person name="Banfield J.F."/>
        </authorList>
    </citation>
    <scope>NUCLEOTIDE SEQUENCE [LARGE SCALE GENOMIC DNA]</scope>
</reference>
<evidence type="ECO:0000256" key="4">
    <source>
        <dbReference type="ARBA" id="ARBA00004496"/>
    </source>
</evidence>
<sequence>MVGIANGMGSRMDILKSRNEAKTSFFLIFLIGYIYMDYLYEQELIKNGFNDICGIDEAGRGPLAGPLVAGAVILDSNNLDVLVDLKESKSLSEAQREFYFDIVCHNVKSWSVGVVSNKELDKHGLSYANKIVMKRAWYYLDVKPDYILYDYMPGVQFETPAKGIKKGDKNILSIAAASIIAKVIHDRIMHSFARIYPKYGFDQHKGYGTKFHLDKIQEFGACPIHRTSYKGVKSTLL</sequence>
<dbReference type="InterPro" id="IPR036397">
    <property type="entry name" value="RNaseH_sf"/>
</dbReference>
<dbReference type="AlphaFoldDB" id="A0A2H0V4L4"/>
<dbReference type="InterPro" id="IPR001352">
    <property type="entry name" value="RNase_HII/HIII"/>
</dbReference>
<dbReference type="HAMAP" id="MF_00052_B">
    <property type="entry name" value="RNase_HII_B"/>
    <property type="match status" value="1"/>
</dbReference>
<evidence type="ECO:0000256" key="6">
    <source>
        <dbReference type="ARBA" id="ARBA00012180"/>
    </source>
</evidence>
<evidence type="ECO:0000313" key="19">
    <source>
        <dbReference type="EMBL" id="PIR94037.1"/>
    </source>
</evidence>
<keyword evidence="17" id="KW-0812">Transmembrane</keyword>
<dbReference type="Proteomes" id="UP000229901">
    <property type="component" value="Unassembled WGS sequence"/>
</dbReference>
<comment type="similarity">
    <text evidence="5 14 16">Belongs to the RNase HII family.</text>
</comment>
<evidence type="ECO:0000256" key="12">
    <source>
        <dbReference type="ARBA" id="ARBA00022801"/>
    </source>
</evidence>
<evidence type="ECO:0000256" key="1">
    <source>
        <dbReference type="ARBA" id="ARBA00000077"/>
    </source>
</evidence>
<dbReference type="NCBIfam" id="NF000595">
    <property type="entry name" value="PRK00015.1-3"/>
    <property type="match status" value="1"/>
</dbReference>
<dbReference type="Gene3D" id="3.30.420.10">
    <property type="entry name" value="Ribonuclease H-like superfamily/Ribonuclease H"/>
    <property type="match status" value="1"/>
</dbReference>
<keyword evidence="11 14" id="KW-0255">Endonuclease</keyword>
<dbReference type="GO" id="GO:0005737">
    <property type="term" value="C:cytoplasm"/>
    <property type="evidence" value="ECO:0007669"/>
    <property type="project" value="UniProtKB-SubCell"/>
</dbReference>
<feature type="transmembrane region" description="Helical" evidence="17">
    <location>
        <begin position="21"/>
        <end position="40"/>
    </location>
</feature>
<dbReference type="InterPro" id="IPR024567">
    <property type="entry name" value="RNase_HII/HIII_dom"/>
</dbReference>
<dbReference type="GO" id="GO:0030145">
    <property type="term" value="F:manganese ion binding"/>
    <property type="evidence" value="ECO:0007669"/>
    <property type="project" value="UniProtKB-UniRule"/>
</dbReference>
<comment type="cofactor">
    <cofactor evidence="2">
        <name>Mg(2+)</name>
        <dbReference type="ChEBI" id="CHEBI:18420"/>
    </cofactor>
</comment>
<comment type="caution">
    <text evidence="19">The sequence shown here is derived from an EMBL/GenBank/DDBJ whole genome shotgun (WGS) entry which is preliminary data.</text>
</comment>
<dbReference type="PROSITE" id="PS51975">
    <property type="entry name" value="RNASE_H_2"/>
    <property type="match status" value="1"/>
</dbReference>
<dbReference type="InterPro" id="IPR022898">
    <property type="entry name" value="RNase_HII"/>
</dbReference>
<dbReference type="EMBL" id="PFAP01000022">
    <property type="protein sequence ID" value="PIR94037.1"/>
    <property type="molecule type" value="Genomic_DNA"/>
</dbReference>
<dbReference type="GO" id="GO:0043137">
    <property type="term" value="P:DNA replication, removal of RNA primer"/>
    <property type="evidence" value="ECO:0007669"/>
    <property type="project" value="TreeGrafter"/>
</dbReference>
<feature type="binding site" evidence="14 15">
    <location>
        <position position="150"/>
    </location>
    <ligand>
        <name>a divalent metal cation</name>
        <dbReference type="ChEBI" id="CHEBI:60240"/>
    </ligand>
</feature>
<dbReference type="Pfam" id="PF01351">
    <property type="entry name" value="RNase_HII"/>
    <property type="match status" value="1"/>
</dbReference>
<dbReference type="InterPro" id="IPR012337">
    <property type="entry name" value="RNaseH-like_sf"/>
</dbReference>
<evidence type="ECO:0000256" key="11">
    <source>
        <dbReference type="ARBA" id="ARBA00022759"/>
    </source>
</evidence>
<keyword evidence="8 14" id="KW-0963">Cytoplasm</keyword>
<keyword evidence="17" id="KW-0472">Membrane</keyword>
<protein>
    <recommendedName>
        <fullName evidence="7 14">Ribonuclease HII</fullName>
        <shortName evidence="14">RNase HII</shortName>
        <ecNumber evidence="6 14">3.1.26.4</ecNumber>
    </recommendedName>
</protein>
<evidence type="ECO:0000256" key="14">
    <source>
        <dbReference type="HAMAP-Rule" id="MF_00052"/>
    </source>
</evidence>
<dbReference type="EC" id="3.1.26.4" evidence="6 14"/>
<evidence type="ECO:0000256" key="7">
    <source>
        <dbReference type="ARBA" id="ARBA00019179"/>
    </source>
</evidence>
<evidence type="ECO:0000256" key="16">
    <source>
        <dbReference type="RuleBase" id="RU003515"/>
    </source>
</evidence>
<evidence type="ECO:0000256" key="5">
    <source>
        <dbReference type="ARBA" id="ARBA00007383"/>
    </source>
</evidence>
<feature type="binding site" evidence="14 15">
    <location>
        <position position="56"/>
    </location>
    <ligand>
        <name>a divalent metal cation</name>
        <dbReference type="ChEBI" id="CHEBI:60240"/>
    </ligand>
</feature>
<dbReference type="PANTHER" id="PTHR10954:SF18">
    <property type="entry name" value="RIBONUCLEASE HII"/>
    <property type="match status" value="1"/>
</dbReference>
<dbReference type="GO" id="GO:0003723">
    <property type="term" value="F:RNA binding"/>
    <property type="evidence" value="ECO:0007669"/>
    <property type="project" value="UniProtKB-UniRule"/>
</dbReference>
<evidence type="ECO:0000256" key="9">
    <source>
        <dbReference type="ARBA" id="ARBA00022722"/>
    </source>
</evidence>
<dbReference type="SUPFAM" id="SSF53098">
    <property type="entry name" value="Ribonuclease H-like"/>
    <property type="match status" value="1"/>
</dbReference>
<proteinExistence type="inferred from homology"/>
<evidence type="ECO:0000256" key="8">
    <source>
        <dbReference type="ARBA" id="ARBA00022490"/>
    </source>
</evidence>
<dbReference type="GO" id="GO:0006298">
    <property type="term" value="P:mismatch repair"/>
    <property type="evidence" value="ECO:0007669"/>
    <property type="project" value="TreeGrafter"/>
</dbReference>
<accession>A0A2H0V4L4</accession>
<evidence type="ECO:0000259" key="18">
    <source>
        <dbReference type="PROSITE" id="PS51975"/>
    </source>
</evidence>
<evidence type="ECO:0000256" key="17">
    <source>
        <dbReference type="SAM" id="Phobius"/>
    </source>
</evidence>
<comment type="subcellular location">
    <subcellularLocation>
        <location evidence="4 14">Cytoplasm</location>
    </subcellularLocation>
</comment>
<evidence type="ECO:0000313" key="20">
    <source>
        <dbReference type="Proteomes" id="UP000229901"/>
    </source>
</evidence>
<keyword evidence="12 14" id="KW-0378">Hydrolase</keyword>
<dbReference type="CDD" id="cd07182">
    <property type="entry name" value="RNase_HII_bacteria_HII_like"/>
    <property type="match status" value="1"/>
</dbReference>